<protein>
    <submittedName>
        <fullName evidence="1">Uncharacterized protein</fullName>
    </submittedName>
</protein>
<sequence length="140" mass="16610">MTDADRQSREWSLLNARIDRELGSYGRRGKDYWLIDFDQGVYEQFVELKNWDLLRPDLLMRLQAILTDFPDWSIEVNVPDCKALPFGAQMMVEITTDRIIDRLQHDLLPQHLQQVRFGTTIAEYNEEIAAKVRRLMRKQV</sequence>
<comment type="caution">
    <text evidence="1">The sequence shown here is derived from an EMBL/GenBank/DDBJ whole genome shotgun (WGS) entry which is preliminary data.</text>
</comment>
<gene>
    <name evidence="1" type="ORF">ACFFJ6_12345</name>
</gene>
<organism evidence="1 2">
    <name type="scientific">Rhodopseudomonas telluris</name>
    <dbReference type="NCBI Taxonomy" id="644215"/>
    <lineage>
        <taxon>Bacteria</taxon>
        <taxon>Pseudomonadati</taxon>
        <taxon>Pseudomonadota</taxon>
        <taxon>Alphaproteobacteria</taxon>
        <taxon>Hyphomicrobiales</taxon>
        <taxon>Nitrobacteraceae</taxon>
        <taxon>Rhodopseudomonas</taxon>
    </lineage>
</organism>
<accession>A0ABV6ESQ8</accession>
<dbReference type="Proteomes" id="UP001589775">
    <property type="component" value="Unassembled WGS sequence"/>
</dbReference>
<dbReference type="RefSeq" id="WP_378388054.1">
    <property type="nucleotide sequence ID" value="NZ_JBHLWM010000005.1"/>
</dbReference>
<evidence type="ECO:0000313" key="1">
    <source>
        <dbReference type="EMBL" id="MFC0241265.1"/>
    </source>
</evidence>
<name>A0ABV6ESQ8_9BRAD</name>
<reference evidence="1 2" key="1">
    <citation type="submission" date="2024-09" db="EMBL/GenBank/DDBJ databases">
        <authorList>
            <person name="Sun Q."/>
            <person name="Mori K."/>
        </authorList>
    </citation>
    <scope>NUCLEOTIDE SEQUENCE [LARGE SCALE GENOMIC DNA]</scope>
    <source>
        <strain evidence="1 2">KCTC 23279</strain>
    </source>
</reference>
<dbReference type="EMBL" id="JBHLWM010000005">
    <property type="protein sequence ID" value="MFC0241265.1"/>
    <property type="molecule type" value="Genomic_DNA"/>
</dbReference>
<proteinExistence type="predicted"/>
<keyword evidence="2" id="KW-1185">Reference proteome</keyword>
<evidence type="ECO:0000313" key="2">
    <source>
        <dbReference type="Proteomes" id="UP001589775"/>
    </source>
</evidence>